<evidence type="ECO:0000313" key="3">
    <source>
        <dbReference type="Proteomes" id="UP000732193"/>
    </source>
</evidence>
<dbReference type="RefSeq" id="WP_203241560.1">
    <property type="nucleotide sequence ID" value="NZ_JAFBRH010000001.1"/>
</dbReference>
<proteinExistence type="predicted"/>
<dbReference type="Proteomes" id="UP000732193">
    <property type="component" value="Unassembled WGS sequence"/>
</dbReference>
<reference evidence="2 3" key="1">
    <citation type="submission" date="2021-01" db="EMBL/GenBank/DDBJ databases">
        <title>Diatom-associated Roseobacters Show Island Model of Population Structure.</title>
        <authorList>
            <person name="Qu L."/>
            <person name="Feng X."/>
            <person name="Chen Y."/>
            <person name="Li L."/>
            <person name="Wang X."/>
            <person name="Hu Z."/>
            <person name="Wang H."/>
            <person name="Luo H."/>
        </authorList>
    </citation>
    <scope>NUCLEOTIDE SEQUENCE [LARGE SCALE GENOMIC DNA]</scope>
    <source>
        <strain evidence="2 3">TR60-84</strain>
    </source>
</reference>
<organism evidence="2 3">
    <name type="scientific">Sulfitobacter geojensis</name>
    <dbReference type="NCBI Taxonomy" id="1342299"/>
    <lineage>
        <taxon>Bacteria</taxon>
        <taxon>Pseudomonadati</taxon>
        <taxon>Pseudomonadota</taxon>
        <taxon>Alphaproteobacteria</taxon>
        <taxon>Rhodobacterales</taxon>
        <taxon>Roseobacteraceae</taxon>
        <taxon>Sulfitobacter</taxon>
    </lineage>
</organism>
<protein>
    <submittedName>
        <fullName evidence="2">Uncharacterized protein</fullName>
    </submittedName>
</protein>
<gene>
    <name evidence="2" type="ORF">JQV55_06055</name>
</gene>
<evidence type="ECO:0000256" key="1">
    <source>
        <dbReference type="SAM" id="SignalP"/>
    </source>
</evidence>
<evidence type="ECO:0000313" key="2">
    <source>
        <dbReference type="EMBL" id="MBM1713118.1"/>
    </source>
</evidence>
<feature type="signal peptide" evidence="1">
    <location>
        <begin position="1"/>
        <end position="21"/>
    </location>
</feature>
<name>A0AAE2VX17_9RHOB</name>
<feature type="chain" id="PRO_5042233358" evidence="1">
    <location>
        <begin position="22"/>
        <end position="102"/>
    </location>
</feature>
<comment type="caution">
    <text evidence="2">The sequence shown here is derived from an EMBL/GenBank/DDBJ whole genome shotgun (WGS) entry which is preliminary data.</text>
</comment>
<accession>A0AAE2VX17</accession>
<keyword evidence="1" id="KW-0732">Signal</keyword>
<sequence>MTRVLVLAAVAASALAQPLWAQDAAKVESCGHQATVVAAIQQARLDRVKERKVQAHVLANATWPENFNTAIPLLTPWVYEMKMRDIRNQNLADAWTELCLQQ</sequence>
<keyword evidence="3" id="KW-1185">Reference proteome</keyword>
<dbReference type="EMBL" id="JAFBRM010000001">
    <property type="protein sequence ID" value="MBM1713118.1"/>
    <property type="molecule type" value="Genomic_DNA"/>
</dbReference>
<dbReference type="AlphaFoldDB" id="A0AAE2VX17"/>